<protein>
    <submittedName>
        <fullName evidence="7">NeuD/PglB/VioB family sugar acetyltransferase</fullName>
    </submittedName>
</protein>
<name>A0AAP2GUI3_9BACT</name>
<dbReference type="SUPFAM" id="SSF51161">
    <property type="entry name" value="Trimeric LpxA-like enzymes"/>
    <property type="match status" value="1"/>
</dbReference>
<dbReference type="PROSITE" id="PS00101">
    <property type="entry name" value="HEXAPEP_TRANSFERASES"/>
    <property type="match status" value="2"/>
</dbReference>
<proteinExistence type="inferred from homology"/>
<evidence type="ECO:0000256" key="4">
    <source>
        <dbReference type="PIRSR" id="PIRSR620019-1"/>
    </source>
</evidence>
<reference evidence="7 8" key="1">
    <citation type="submission" date="2021-05" db="EMBL/GenBank/DDBJ databases">
        <title>A Polyphasic approach of four new species of the genus Ohtaekwangia: Ohtaekwangia histidinii sp. nov., Ohtaekwangia cretensis sp. nov., Ohtaekwangia indiensis sp. nov., Ohtaekwangia reichenbachii sp. nov. from diverse environment.</title>
        <authorList>
            <person name="Octaviana S."/>
        </authorList>
    </citation>
    <scope>NUCLEOTIDE SEQUENCE [LARGE SCALE GENOMIC DNA]</scope>
    <source>
        <strain evidence="7 8">PWU5</strain>
    </source>
</reference>
<dbReference type="EMBL" id="JAHESE010000014">
    <property type="protein sequence ID" value="MBT1709603.1"/>
    <property type="molecule type" value="Genomic_DNA"/>
</dbReference>
<dbReference type="PANTHER" id="PTHR43300">
    <property type="entry name" value="ACETYLTRANSFERASE"/>
    <property type="match status" value="1"/>
</dbReference>
<gene>
    <name evidence="7" type="ORF">KK062_15275</name>
</gene>
<comment type="caution">
    <text evidence="7">The sequence shown here is derived from an EMBL/GenBank/DDBJ whole genome shotgun (WGS) entry which is preliminary data.</text>
</comment>
<keyword evidence="3" id="KW-0677">Repeat</keyword>
<evidence type="ECO:0000259" key="6">
    <source>
        <dbReference type="Pfam" id="PF17836"/>
    </source>
</evidence>
<dbReference type="Proteomes" id="UP001319080">
    <property type="component" value="Unassembled WGS sequence"/>
</dbReference>
<dbReference type="Pfam" id="PF17836">
    <property type="entry name" value="PglD_N"/>
    <property type="match status" value="1"/>
</dbReference>
<comment type="similarity">
    <text evidence="1">Belongs to the transferase hexapeptide repeat family.</text>
</comment>
<dbReference type="PANTHER" id="PTHR43300:SF7">
    <property type="entry name" value="UDP-N-ACETYLBACILLOSAMINE N-ACETYLTRANSFERASE"/>
    <property type="match status" value="1"/>
</dbReference>
<evidence type="ECO:0000313" key="8">
    <source>
        <dbReference type="Proteomes" id="UP001319080"/>
    </source>
</evidence>
<evidence type="ECO:0000256" key="3">
    <source>
        <dbReference type="ARBA" id="ARBA00022737"/>
    </source>
</evidence>
<dbReference type="InterPro" id="IPR018357">
    <property type="entry name" value="Hexapep_transf_CS"/>
</dbReference>
<dbReference type="NCBIfam" id="TIGR03570">
    <property type="entry name" value="NeuD_NnaD"/>
    <property type="match status" value="1"/>
</dbReference>
<dbReference type="Gene3D" id="2.160.10.10">
    <property type="entry name" value="Hexapeptide repeat proteins"/>
    <property type="match status" value="1"/>
</dbReference>
<sequence>MKKPLLIYGAGGLGREVMSLLLALPEWSPEGFLDDNVPAGQVVMHGLVVKGGLEFLNLYPGPIDVVIGIGDPHSKAALVRSIVNPHVRYPIIIHPAAILQNRAAIQCGVGCIITAGCILTTDITLGNHVLLNLNVTVGHDAVLDDYTSVMPGVNISGRVKIEASTFIGSGANVRNNVVVGAGSVVGMGAVVVRDVPAGITVAGVPAKPLVR</sequence>
<feature type="site" description="Increases basicity of active site His" evidence="4">
    <location>
        <position position="140"/>
    </location>
</feature>
<dbReference type="InterPro" id="IPR050179">
    <property type="entry name" value="Trans_hexapeptide_repeat"/>
</dbReference>
<evidence type="ECO:0000256" key="1">
    <source>
        <dbReference type="ARBA" id="ARBA00007274"/>
    </source>
</evidence>
<evidence type="ECO:0000313" key="7">
    <source>
        <dbReference type="EMBL" id="MBT1709603.1"/>
    </source>
</evidence>
<dbReference type="InterPro" id="IPR020019">
    <property type="entry name" value="AcTrfase_PglD-like"/>
</dbReference>
<organism evidence="7 8">
    <name type="scientific">Dawidia cretensis</name>
    <dbReference type="NCBI Taxonomy" id="2782350"/>
    <lineage>
        <taxon>Bacteria</taxon>
        <taxon>Pseudomonadati</taxon>
        <taxon>Bacteroidota</taxon>
        <taxon>Cytophagia</taxon>
        <taxon>Cytophagales</taxon>
        <taxon>Chryseotaleaceae</taxon>
        <taxon>Dawidia</taxon>
    </lineage>
</organism>
<dbReference type="GO" id="GO:0016740">
    <property type="term" value="F:transferase activity"/>
    <property type="evidence" value="ECO:0007669"/>
    <property type="project" value="UniProtKB-KW"/>
</dbReference>
<evidence type="ECO:0000256" key="5">
    <source>
        <dbReference type="PIRSR" id="PIRSR620019-2"/>
    </source>
</evidence>
<evidence type="ECO:0000256" key="2">
    <source>
        <dbReference type="ARBA" id="ARBA00022679"/>
    </source>
</evidence>
<feature type="active site" description="Proton acceptor" evidence="4">
    <location>
        <position position="139"/>
    </location>
</feature>
<dbReference type="InterPro" id="IPR011004">
    <property type="entry name" value="Trimer_LpxA-like_sf"/>
</dbReference>
<dbReference type="RefSeq" id="WP_254085182.1">
    <property type="nucleotide sequence ID" value="NZ_JAHESE010000014.1"/>
</dbReference>
<keyword evidence="8" id="KW-1185">Reference proteome</keyword>
<feature type="domain" description="PglD N-terminal" evidence="6">
    <location>
        <begin position="5"/>
        <end position="81"/>
    </location>
</feature>
<dbReference type="AlphaFoldDB" id="A0AAP2GUI3"/>
<dbReference type="Gene3D" id="3.40.50.20">
    <property type="match status" value="1"/>
</dbReference>
<dbReference type="CDD" id="cd03360">
    <property type="entry name" value="LbH_AT_putative"/>
    <property type="match status" value="1"/>
</dbReference>
<feature type="binding site" evidence="5">
    <location>
        <position position="70"/>
    </location>
    <ligand>
        <name>substrate</name>
    </ligand>
</feature>
<accession>A0AAP2GUI3</accession>
<dbReference type="InterPro" id="IPR041561">
    <property type="entry name" value="PglD_N"/>
</dbReference>
<keyword evidence="2" id="KW-0808">Transferase</keyword>